<dbReference type="STRING" id="411467.BACCAP_00620"/>
<reference evidence="1 2" key="2">
    <citation type="submission" date="2007-06" db="EMBL/GenBank/DDBJ databases">
        <title>Draft genome sequence of Pseudoflavonifractor capillosus ATCC 29799.</title>
        <authorList>
            <person name="Sudarsanam P."/>
            <person name="Ley R."/>
            <person name="Guruge J."/>
            <person name="Turnbaugh P.J."/>
            <person name="Mahowald M."/>
            <person name="Liep D."/>
            <person name="Gordon J."/>
        </authorList>
    </citation>
    <scope>NUCLEOTIDE SEQUENCE [LARGE SCALE GENOMIC DNA]</scope>
    <source>
        <strain evidence="1 2">ATCC 29799</strain>
    </source>
</reference>
<reference evidence="1 2" key="1">
    <citation type="submission" date="2007-04" db="EMBL/GenBank/DDBJ databases">
        <authorList>
            <person name="Fulton L."/>
            <person name="Clifton S."/>
            <person name="Fulton B."/>
            <person name="Xu J."/>
            <person name="Minx P."/>
            <person name="Pepin K.H."/>
            <person name="Johnson M."/>
            <person name="Thiruvilangam P."/>
            <person name="Bhonagiri V."/>
            <person name="Nash W.E."/>
            <person name="Mardis E.R."/>
            <person name="Wilson R.K."/>
        </authorList>
    </citation>
    <scope>NUCLEOTIDE SEQUENCE [LARGE SCALE GENOMIC DNA]</scope>
    <source>
        <strain evidence="1 2">ATCC 29799</strain>
    </source>
</reference>
<sequence length="63" mass="7667">MWDLQIKFSHLYCSIDDFSRDCKHFCPKLPPYKVAFLKKCHNQIIFYASKHFFFLFSVTFLPK</sequence>
<proteinExistence type="predicted"/>
<organism evidence="1 2">
    <name type="scientific">Pseudoflavonifractor capillosus ATCC 29799</name>
    <dbReference type="NCBI Taxonomy" id="411467"/>
    <lineage>
        <taxon>Bacteria</taxon>
        <taxon>Bacillati</taxon>
        <taxon>Bacillota</taxon>
        <taxon>Clostridia</taxon>
        <taxon>Eubacteriales</taxon>
        <taxon>Oscillospiraceae</taxon>
        <taxon>Pseudoflavonifractor</taxon>
    </lineage>
</organism>
<dbReference type="EMBL" id="AAXG02000005">
    <property type="protein sequence ID" value="EDN01492.1"/>
    <property type="molecule type" value="Genomic_DNA"/>
</dbReference>
<gene>
    <name evidence="1" type="ORF">BACCAP_00620</name>
</gene>
<keyword evidence="2" id="KW-1185">Reference proteome</keyword>
<evidence type="ECO:0000313" key="1">
    <source>
        <dbReference type="EMBL" id="EDN01492.1"/>
    </source>
</evidence>
<accession>A6NQZ6</accession>
<dbReference type="AlphaFoldDB" id="A6NQZ6"/>
<protein>
    <submittedName>
        <fullName evidence="1">Uncharacterized protein</fullName>
    </submittedName>
</protein>
<dbReference type="Proteomes" id="UP000003639">
    <property type="component" value="Unassembled WGS sequence"/>
</dbReference>
<evidence type="ECO:0000313" key="2">
    <source>
        <dbReference type="Proteomes" id="UP000003639"/>
    </source>
</evidence>
<name>A6NQZ6_9FIRM</name>
<comment type="caution">
    <text evidence="1">The sequence shown here is derived from an EMBL/GenBank/DDBJ whole genome shotgun (WGS) entry which is preliminary data.</text>
</comment>